<comment type="caution">
    <text evidence="1">The sequence shown here is derived from an EMBL/GenBank/DDBJ whole genome shotgun (WGS) entry which is preliminary data.</text>
</comment>
<accession>A0A420IC46</accession>
<dbReference type="EMBL" id="MCBR01009565">
    <property type="protein sequence ID" value="RKF72108.1"/>
    <property type="molecule type" value="Genomic_DNA"/>
</dbReference>
<dbReference type="Proteomes" id="UP000285405">
    <property type="component" value="Unassembled WGS sequence"/>
</dbReference>
<evidence type="ECO:0000313" key="1">
    <source>
        <dbReference type="EMBL" id="RKF72108.1"/>
    </source>
</evidence>
<dbReference type="AlphaFoldDB" id="A0A420IC46"/>
<evidence type="ECO:0000313" key="2">
    <source>
        <dbReference type="Proteomes" id="UP000285405"/>
    </source>
</evidence>
<proteinExistence type="predicted"/>
<name>A0A420IC46_9PEZI</name>
<sequence length="159" mass="17929">MYATSYSKVVIISFLPLGQLRVTPRLALILPSVSFILKKPLSMDMSKQSITRLGPDASKLLSGKATFYPAPALQFDIFSTITHICTPYLNAGRDAVNPDGLNENFTLKEMFHAFLRVHVYSVFQSEDRESITSFERLVDKPSGSVPTTRITRRQDREAW</sequence>
<gene>
    <name evidence="1" type="ORF">GcC1_095025</name>
</gene>
<organism evidence="1 2">
    <name type="scientific">Golovinomyces cichoracearum</name>
    <dbReference type="NCBI Taxonomy" id="62708"/>
    <lineage>
        <taxon>Eukaryota</taxon>
        <taxon>Fungi</taxon>
        <taxon>Dikarya</taxon>
        <taxon>Ascomycota</taxon>
        <taxon>Pezizomycotina</taxon>
        <taxon>Leotiomycetes</taxon>
        <taxon>Erysiphales</taxon>
        <taxon>Erysiphaceae</taxon>
        <taxon>Golovinomyces</taxon>
    </lineage>
</organism>
<protein>
    <submittedName>
        <fullName evidence="1">Uncharacterized protein</fullName>
    </submittedName>
</protein>
<reference evidence="1 2" key="1">
    <citation type="journal article" date="2018" name="BMC Genomics">
        <title>Comparative genome analyses reveal sequence features reflecting distinct modes of host-adaptation between dicot and monocot powdery mildew.</title>
        <authorList>
            <person name="Wu Y."/>
            <person name="Ma X."/>
            <person name="Pan Z."/>
            <person name="Kale S.D."/>
            <person name="Song Y."/>
            <person name="King H."/>
            <person name="Zhang Q."/>
            <person name="Presley C."/>
            <person name="Deng X."/>
            <person name="Wei C.I."/>
            <person name="Xiao S."/>
        </authorList>
    </citation>
    <scope>NUCLEOTIDE SEQUENCE [LARGE SCALE GENOMIC DNA]</scope>
    <source>
        <strain evidence="1">UCSC1</strain>
    </source>
</reference>